<accession>A0A419UW76</accession>
<proteinExistence type="predicted"/>
<reference evidence="1 2" key="1">
    <citation type="submission" date="2018-09" db="EMBL/GenBank/DDBJ databases">
        <title>Genomic Encyclopedia of Archaeal and Bacterial Type Strains, Phase II (KMG-II): from individual species to whole genera.</title>
        <authorList>
            <person name="Goeker M."/>
        </authorList>
    </citation>
    <scope>NUCLEOTIDE SEQUENCE [LARGE SCALE GENOMIC DNA]</scope>
    <source>
        <strain evidence="1 2">DSM 17008</strain>
    </source>
</reference>
<dbReference type="AlphaFoldDB" id="A0A419UW76"/>
<gene>
    <name evidence="1" type="ORF">ATL39_3284</name>
</gene>
<dbReference type="RefSeq" id="WP_120194412.1">
    <property type="nucleotide sequence ID" value="NZ_RAPK01000012.1"/>
</dbReference>
<organism evidence="1 2">
    <name type="scientific">Sinobaca qinghaiensis</name>
    <dbReference type="NCBI Taxonomy" id="342944"/>
    <lineage>
        <taxon>Bacteria</taxon>
        <taxon>Bacillati</taxon>
        <taxon>Bacillota</taxon>
        <taxon>Bacilli</taxon>
        <taxon>Bacillales</taxon>
        <taxon>Sporolactobacillaceae</taxon>
        <taxon>Sinobaca</taxon>
    </lineage>
</organism>
<sequence>MEINQITENLKLEHAACSASEEEEKQKLDYFISGCSQFIKPRLKSGSILIETWDSRKDVLEVLEFESGTRALSKYTIACEKTALPLVGTYTVSRKVLPDHLSKEMYYKGPEMKNEYYDWGQKLFRGLSVAHKDNVEIEIKVDTNNPYSRDETAKSEWIERLEIFSDQLI</sequence>
<dbReference type="Proteomes" id="UP000285120">
    <property type="component" value="Unassembled WGS sequence"/>
</dbReference>
<evidence type="ECO:0000313" key="1">
    <source>
        <dbReference type="EMBL" id="RKD68821.1"/>
    </source>
</evidence>
<name>A0A419UW76_9BACL</name>
<evidence type="ECO:0000313" key="2">
    <source>
        <dbReference type="Proteomes" id="UP000285120"/>
    </source>
</evidence>
<comment type="caution">
    <text evidence="1">The sequence shown here is derived from an EMBL/GenBank/DDBJ whole genome shotgun (WGS) entry which is preliminary data.</text>
</comment>
<keyword evidence="2" id="KW-1185">Reference proteome</keyword>
<dbReference type="EMBL" id="RAPK01000012">
    <property type="protein sequence ID" value="RKD68821.1"/>
    <property type="molecule type" value="Genomic_DNA"/>
</dbReference>
<protein>
    <submittedName>
        <fullName evidence="1">Uncharacterized protein</fullName>
    </submittedName>
</protein>